<dbReference type="Proteomes" id="UP001161017">
    <property type="component" value="Unassembled WGS sequence"/>
</dbReference>
<reference evidence="4" key="1">
    <citation type="journal article" date="2023" name="Genome Biol. Evol.">
        <title>First Whole Genome Sequence and Flow Cytometry Genome Size Data for the Lichen-Forming Fungus Ramalina farinacea (Ascomycota).</title>
        <authorList>
            <person name="Llewellyn T."/>
            <person name="Mian S."/>
            <person name="Hill R."/>
            <person name="Leitch I.J."/>
            <person name="Gaya E."/>
        </authorList>
    </citation>
    <scope>NUCLEOTIDE SEQUENCE</scope>
    <source>
        <strain evidence="4">LIQ254RAFAR</strain>
    </source>
</reference>
<name>A0AA43U0L0_9LECA</name>
<protein>
    <submittedName>
        <fullName evidence="4">Uncharacterized protein</fullName>
    </submittedName>
</protein>
<dbReference type="Pfam" id="PF23074">
    <property type="entry name" value="PH_FT_N"/>
    <property type="match status" value="1"/>
</dbReference>
<evidence type="ECO:0000259" key="2">
    <source>
        <dbReference type="Pfam" id="PF23074"/>
    </source>
</evidence>
<dbReference type="InterPro" id="IPR057082">
    <property type="entry name" value="PH_C"/>
</dbReference>
<organism evidence="4 5">
    <name type="scientific">Ramalina farinacea</name>
    <dbReference type="NCBI Taxonomy" id="258253"/>
    <lineage>
        <taxon>Eukaryota</taxon>
        <taxon>Fungi</taxon>
        <taxon>Dikarya</taxon>
        <taxon>Ascomycota</taxon>
        <taxon>Pezizomycotina</taxon>
        <taxon>Lecanoromycetes</taxon>
        <taxon>OSLEUM clade</taxon>
        <taxon>Lecanoromycetidae</taxon>
        <taxon>Lecanorales</taxon>
        <taxon>Lecanorineae</taxon>
        <taxon>Ramalinaceae</taxon>
        <taxon>Ramalina</taxon>
    </lineage>
</organism>
<dbReference type="EMBL" id="JAPUFD010000022">
    <property type="protein sequence ID" value="MDI1492960.1"/>
    <property type="molecule type" value="Genomic_DNA"/>
</dbReference>
<comment type="caution">
    <text evidence="4">The sequence shown here is derived from an EMBL/GenBank/DDBJ whole genome shotgun (WGS) entry which is preliminary data.</text>
</comment>
<dbReference type="InterPro" id="IPR057081">
    <property type="entry name" value="PH_N"/>
</dbReference>
<evidence type="ECO:0000313" key="5">
    <source>
        <dbReference type="Proteomes" id="UP001161017"/>
    </source>
</evidence>
<accession>A0AA43U0L0</accession>
<evidence type="ECO:0000256" key="1">
    <source>
        <dbReference type="SAM" id="MobiDB-lite"/>
    </source>
</evidence>
<evidence type="ECO:0000259" key="3">
    <source>
        <dbReference type="Pfam" id="PF23076"/>
    </source>
</evidence>
<feature type="domain" description="PH" evidence="2">
    <location>
        <begin position="376"/>
        <end position="477"/>
    </location>
</feature>
<dbReference type="Pfam" id="PF23076">
    <property type="entry name" value="PH_FT_C"/>
    <property type="match status" value="1"/>
</dbReference>
<feature type="compositionally biased region" description="Low complexity" evidence="1">
    <location>
        <begin position="231"/>
        <end position="253"/>
    </location>
</feature>
<feature type="region of interest" description="Disordered" evidence="1">
    <location>
        <begin position="186"/>
        <end position="327"/>
    </location>
</feature>
<feature type="domain" description="PH" evidence="3">
    <location>
        <begin position="496"/>
        <end position="593"/>
    </location>
</feature>
<dbReference type="AlphaFoldDB" id="A0AA43U0L0"/>
<evidence type="ECO:0000313" key="4">
    <source>
        <dbReference type="EMBL" id="MDI1492960.1"/>
    </source>
</evidence>
<gene>
    <name evidence="4" type="ORF">OHK93_004744</name>
</gene>
<proteinExistence type="predicted"/>
<sequence length="632" mass="71065">MADLYEDNVYDAPADLREIASTASFIATSFYTYTTVLKHEAAEIRDVIANCFAITTELEALDDILQRPTDGGLRRYNEYSQDIWQCALSLQYTFEAIKEITGREFSIAIREFGYPRNSTNAYRHVWNQINGQLMRESGNRLARRLENCVEFLKMLVAVLEGSKRSYTPSDQDEFDKLSRGVELLFRRQEQEQPTTGARPTILDHSLSPSPPNNGITSPLREYQRPQRPARRPSFNSFASSSSASNFNRAAPRNPGQPHRPSFANGGHMAEPGWDPHRHHRGSGGLPLAPEPPIMGGLRSPSLSSSVFENSESASWSSEDSAFGGGEAAAREGTGRVVWVDKVFERSPAASPLPATGRSACFDHHIDDEEGVRQKLKQYVLLTELKFENGEVTVRIYQRHHDCRVHFFLRTHHPHKRPKIYMVSLTSLIVTRHGSILKFEKLDHGVERDWANLRFRTYEALTIFHTLFLALRSMDSSSHRLSGPIKDASPLHHEIRHFAAPIIDDRYHLTLSILSDRDTGAVRLLASVRDGSLKRTPVWTAYVTYLMHSPRWMRRVDKKVVQLAELAVYVFSEDYAPMAVAEGGAAGVELVFVSMEGMLLFSNSPGVVVVSLSSTFSRGGVSAFSFFEFSHSS</sequence>
<keyword evidence="5" id="KW-1185">Reference proteome</keyword>
<feature type="compositionally biased region" description="Low complexity" evidence="1">
    <location>
        <begin position="299"/>
        <end position="321"/>
    </location>
</feature>